<dbReference type="SUPFAM" id="SSF53254">
    <property type="entry name" value="Phosphoglycerate mutase-like"/>
    <property type="match status" value="1"/>
</dbReference>
<feature type="chain" id="PRO_5025561249" evidence="2">
    <location>
        <begin position="17"/>
        <end position="561"/>
    </location>
</feature>
<keyword evidence="4" id="KW-1185">Reference proteome</keyword>
<dbReference type="Gene3D" id="3.40.50.1240">
    <property type="entry name" value="Phosphoglycerate mutase-like"/>
    <property type="match status" value="1"/>
</dbReference>
<gene>
    <name evidence="3" type="ORF">BDY17DRAFT_308934</name>
</gene>
<dbReference type="EMBL" id="MU001633">
    <property type="protein sequence ID" value="KAF2485576.1"/>
    <property type="molecule type" value="Genomic_DNA"/>
</dbReference>
<name>A0A6A6Q0R1_9PEZI</name>
<dbReference type="RefSeq" id="XP_033592145.1">
    <property type="nucleotide sequence ID" value="XM_033735266.1"/>
</dbReference>
<sequence length="561" mass="62243">MFFPITVLALAGSALAAPSNSSNSSSSLLTNINQIQQYWGQISPYHDNADNHFGVSDVGLPNGCQIEQVHSLQRHAQRFPTGAFDDGANDANFAAKVYNFTQANPNAQFTGPLSFLNSYQYQMTSNYLTGIGASTEFMSGVTFWNRYGRTLYNATVGQVTYNASYTNGTARPKPVLRTTSQPRIWDSQISWALGFFGPSFYEVPDPTLSAFGNGSLFDVVIIPEGGTENNTLASYDSCFADDFTDIGSIGDLDLFFQYVPKYMQAAVTRMNKYAPSGFTFNHNDTYAMQSICAYENAYIGSSEFCSLFTEEEWQGFENTLDIEYFYDYSYGQPTGRAQGLGYLQELLARLTDQYITSSNSSVNYTDTDNSKDFPLGRPFYADFSHDDILVSVMTAMSLDYFRDPPSLTEYPPNPDRHFILSNMTPFGARLITEVIGCGSADPTEQKSFRTQYYPTEYGYNPSNATNKFIRMRLNNGILPLDTIRGGKCSGRSDGLCGMEDFLASQYQAEELANYQFSCFANYTLKNPTNGTDYDGAVSKNSSTINLFPGELTASYIDSQGL</sequence>
<protein>
    <submittedName>
        <fullName evidence="3">Histidine phosphatase superfamily</fullName>
    </submittedName>
</protein>
<dbReference type="OrthoDB" id="6509975at2759"/>
<evidence type="ECO:0000256" key="1">
    <source>
        <dbReference type="ARBA" id="ARBA00022801"/>
    </source>
</evidence>
<dbReference type="Proteomes" id="UP000799767">
    <property type="component" value="Unassembled WGS sequence"/>
</dbReference>
<organism evidence="3 4">
    <name type="scientific">Neohortaea acidophila</name>
    <dbReference type="NCBI Taxonomy" id="245834"/>
    <lineage>
        <taxon>Eukaryota</taxon>
        <taxon>Fungi</taxon>
        <taxon>Dikarya</taxon>
        <taxon>Ascomycota</taxon>
        <taxon>Pezizomycotina</taxon>
        <taxon>Dothideomycetes</taxon>
        <taxon>Dothideomycetidae</taxon>
        <taxon>Mycosphaerellales</taxon>
        <taxon>Teratosphaeriaceae</taxon>
        <taxon>Neohortaea</taxon>
    </lineage>
</organism>
<dbReference type="PANTHER" id="PTHR20963">
    <property type="entry name" value="MULTIPLE INOSITOL POLYPHOSPHATE PHOSPHATASE-RELATED"/>
    <property type="match status" value="1"/>
</dbReference>
<keyword evidence="2" id="KW-0732">Signal</keyword>
<dbReference type="GeneID" id="54476268"/>
<dbReference type="InterPro" id="IPR000560">
    <property type="entry name" value="His_Pase_clade-2"/>
</dbReference>
<proteinExistence type="predicted"/>
<dbReference type="InterPro" id="IPR029033">
    <property type="entry name" value="His_PPase_superfam"/>
</dbReference>
<evidence type="ECO:0000313" key="3">
    <source>
        <dbReference type="EMBL" id="KAF2485576.1"/>
    </source>
</evidence>
<dbReference type="Pfam" id="PF00328">
    <property type="entry name" value="His_Phos_2"/>
    <property type="match status" value="1"/>
</dbReference>
<dbReference type="GO" id="GO:0003993">
    <property type="term" value="F:acid phosphatase activity"/>
    <property type="evidence" value="ECO:0007669"/>
    <property type="project" value="TreeGrafter"/>
</dbReference>
<accession>A0A6A6Q0R1</accession>
<dbReference type="CDD" id="cd07061">
    <property type="entry name" value="HP_HAP_like"/>
    <property type="match status" value="1"/>
</dbReference>
<dbReference type="AlphaFoldDB" id="A0A6A6Q0R1"/>
<keyword evidence="1" id="KW-0378">Hydrolase</keyword>
<evidence type="ECO:0000313" key="4">
    <source>
        <dbReference type="Proteomes" id="UP000799767"/>
    </source>
</evidence>
<reference evidence="3" key="1">
    <citation type="journal article" date="2020" name="Stud. Mycol.">
        <title>101 Dothideomycetes genomes: a test case for predicting lifestyles and emergence of pathogens.</title>
        <authorList>
            <person name="Haridas S."/>
            <person name="Albert R."/>
            <person name="Binder M."/>
            <person name="Bloem J."/>
            <person name="Labutti K."/>
            <person name="Salamov A."/>
            <person name="Andreopoulos B."/>
            <person name="Baker S."/>
            <person name="Barry K."/>
            <person name="Bills G."/>
            <person name="Bluhm B."/>
            <person name="Cannon C."/>
            <person name="Castanera R."/>
            <person name="Culley D."/>
            <person name="Daum C."/>
            <person name="Ezra D."/>
            <person name="Gonzalez J."/>
            <person name="Henrissat B."/>
            <person name="Kuo A."/>
            <person name="Liang C."/>
            <person name="Lipzen A."/>
            <person name="Lutzoni F."/>
            <person name="Magnuson J."/>
            <person name="Mondo S."/>
            <person name="Nolan M."/>
            <person name="Ohm R."/>
            <person name="Pangilinan J."/>
            <person name="Park H.-J."/>
            <person name="Ramirez L."/>
            <person name="Alfaro M."/>
            <person name="Sun H."/>
            <person name="Tritt A."/>
            <person name="Yoshinaga Y."/>
            <person name="Zwiers L.-H."/>
            <person name="Turgeon B."/>
            <person name="Goodwin S."/>
            <person name="Spatafora J."/>
            <person name="Crous P."/>
            <person name="Grigoriev I."/>
        </authorList>
    </citation>
    <scope>NUCLEOTIDE SEQUENCE</scope>
    <source>
        <strain evidence="3">CBS 113389</strain>
    </source>
</reference>
<evidence type="ECO:0000256" key="2">
    <source>
        <dbReference type="SAM" id="SignalP"/>
    </source>
</evidence>
<feature type="signal peptide" evidence="2">
    <location>
        <begin position="1"/>
        <end position="16"/>
    </location>
</feature>
<dbReference type="PANTHER" id="PTHR20963:SF43">
    <property type="entry name" value="PUTATIVE (AFU_ORTHOLOGUE AFUA_7G01240)-RELATED"/>
    <property type="match status" value="1"/>
</dbReference>